<dbReference type="GO" id="GO:0033554">
    <property type="term" value="P:cellular response to stress"/>
    <property type="evidence" value="ECO:0007669"/>
    <property type="project" value="TreeGrafter"/>
</dbReference>
<evidence type="ECO:0000256" key="10">
    <source>
        <dbReference type="PIRSR" id="PIRSR000239-1"/>
    </source>
</evidence>
<dbReference type="Pfam" id="PF10417">
    <property type="entry name" value="1-cysPrx_C"/>
    <property type="match status" value="1"/>
</dbReference>
<dbReference type="PROSITE" id="PS51352">
    <property type="entry name" value="THIOREDOXIN_2"/>
    <property type="match status" value="1"/>
</dbReference>
<evidence type="ECO:0000259" key="11">
    <source>
        <dbReference type="PROSITE" id="PS51352"/>
    </source>
</evidence>
<evidence type="ECO:0000313" key="13">
    <source>
        <dbReference type="Proteomes" id="UP000093000"/>
    </source>
</evidence>
<comment type="similarity">
    <text evidence="1">Belongs to the peroxiredoxin family. AhpC/Prx1 subfamily.</text>
</comment>
<dbReference type="Proteomes" id="UP000093000">
    <property type="component" value="Unassembled WGS sequence"/>
</dbReference>
<dbReference type="GO" id="GO:0008379">
    <property type="term" value="F:thioredoxin peroxidase activity"/>
    <property type="evidence" value="ECO:0007669"/>
    <property type="project" value="TreeGrafter"/>
</dbReference>
<keyword evidence="7 9" id="KW-0676">Redox-active center</keyword>
<comment type="function">
    <text evidence="9">Thiol-specific peroxidase that catalyzes the reduction of hydrogen peroxide and organic hydroperoxides to water and alcohols, respectively.</text>
</comment>
<dbReference type="InterPro" id="IPR013766">
    <property type="entry name" value="Thioredoxin_domain"/>
</dbReference>
<dbReference type="InterPro" id="IPR050217">
    <property type="entry name" value="Peroxiredoxin"/>
</dbReference>
<evidence type="ECO:0000256" key="9">
    <source>
        <dbReference type="PIRNR" id="PIRNR000239"/>
    </source>
</evidence>
<accession>A0A1C7MYC5</accession>
<dbReference type="InterPro" id="IPR024706">
    <property type="entry name" value="Peroxiredoxin_AhpC-typ"/>
</dbReference>
<evidence type="ECO:0000256" key="8">
    <source>
        <dbReference type="ARBA" id="ARBA00049091"/>
    </source>
</evidence>
<evidence type="ECO:0000256" key="2">
    <source>
        <dbReference type="ARBA" id="ARBA00013017"/>
    </source>
</evidence>
<evidence type="ECO:0000256" key="4">
    <source>
        <dbReference type="ARBA" id="ARBA00022862"/>
    </source>
</evidence>
<dbReference type="InterPro" id="IPR000866">
    <property type="entry name" value="AhpC/TSA"/>
</dbReference>
<dbReference type="InterPro" id="IPR036249">
    <property type="entry name" value="Thioredoxin-like_sf"/>
</dbReference>
<dbReference type="PANTHER" id="PTHR10681">
    <property type="entry name" value="THIOREDOXIN PEROXIDASE"/>
    <property type="match status" value="1"/>
</dbReference>
<dbReference type="Gene3D" id="3.40.30.10">
    <property type="entry name" value="Glutaredoxin"/>
    <property type="match status" value="1"/>
</dbReference>
<dbReference type="OrthoDB" id="185659at2759"/>
<dbReference type="AlphaFoldDB" id="A0A1C7MYC5"/>
<dbReference type="CDD" id="cd03015">
    <property type="entry name" value="PRX_Typ2cys"/>
    <property type="match status" value="1"/>
</dbReference>
<dbReference type="EC" id="1.11.1.24" evidence="2"/>
<keyword evidence="6" id="KW-1015">Disulfide bond</keyword>
<keyword evidence="13" id="KW-1185">Reference proteome</keyword>
<dbReference type="EMBL" id="LUGH01001048">
    <property type="protein sequence ID" value="OBZ81813.1"/>
    <property type="molecule type" value="Genomic_DNA"/>
</dbReference>
<dbReference type="PANTHER" id="PTHR10681:SF171">
    <property type="entry name" value="PEROXIREDOXIN 4"/>
    <property type="match status" value="1"/>
</dbReference>
<dbReference type="InParanoid" id="A0A1C7MYC5"/>
<evidence type="ECO:0000256" key="6">
    <source>
        <dbReference type="ARBA" id="ARBA00023157"/>
    </source>
</evidence>
<keyword evidence="5 9" id="KW-0560">Oxidoreductase</keyword>
<comment type="catalytic activity">
    <reaction evidence="8">
        <text>a hydroperoxide + [thioredoxin]-dithiol = an alcohol + [thioredoxin]-disulfide + H2O</text>
        <dbReference type="Rhea" id="RHEA:62620"/>
        <dbReference type="Rhea" id="RHEA-COMP:10698"/>
        <dbReference type="Rhea" id="RHEA-COMP:10700"/>
        <dbReference type="ChEBI" id="CHEBI:15377"/>
        <dbReference type="ChEBI" id="CHEBI:29950"/>
        <dbReference type="ChEBI" id="CHEBI:30879"/>
        <dbReference type="ChEBI" id="CHEBI:35924"/>
        <dbReference type="ChEBI" id="CHEBI:50058"/>
        <dbReference type="EC" id="1.11.1.24"/>
    </reaction>
</comment>
<dbReference type="GO" id="GO:0006979">
    <property type="term" value="P:response to oxidative stress"/>
    <property type="evidence" value="ECO:0007669"/>
    <property type="project" value="TreeGrafter"/>
</dbReference>
<evidence type="ECO:0000313" key="12">
    <source>
        <dbReference type="EMBL" id="OBZ81813.1"/>
    </source>
</evidence>
<gene>
    <name evidence="12" type="primary">Prdx1_0</name>
    <name evidence="12" type="ORF">A0J61_10138</name>
</gene>
<organism evidence="12 13">
    <name type="scientific">Choanephora cucurbitarum</name>
    <dbReference type="NCBI Taxonomy" id="101091"/>
    <lineage>
        <taxon>Eukaryota</taxon>
        <taxon>Fungi</taxon>
        <taxon>Fungi incertae sedis</taxon>
        <taxon>Mucoromycota</taxon>
        <taxon>Mucoromycotina</taxon>
        <taxon>Mucoromycetes</taxon>
        <taxon>Mucorales</taxon>
        <taxon>Mucorineae</taxon>
        <taxon>Choanephoraceae</taxon>
        <taxon>Choanephoroideae</taxon>
        <taxon>Choanephora</taxon>
    </lineage>
</organism>
<dbReference type="Pfam" id="PF00578">
    <property type="entry name" value="AhpC-TSA"/>
    <property type="match status" value="1"/>
</dbReference>
<dbReference type="PIRSF" id="PIRSF000239">
    <property type="entry name" value="AHPC"/>
    <property type="match status" value="1"/>
</dbReference>
<dbReference type="GO" id="GO:0045454">
    <property type="term" value="P:cell redox homeostasis"/>
    <property type="evidence" value="ECO:0007669"/>
    <property type="project" value="TreeGrafter"/>
</dbReference>
<sequence>MVAQVQKQAPKFEAKCVYKGKIQDLSLDDYKGKYVVLFWYPMDFTFVCPTEIIAFNDAMDEFKSLDCQLIAASCDSEYVHQAWINTPRHQGGLGPETHIPIISDTTHTIAKQYGVYLESGITLRGLFIIDTQGIIRQITINDLPVGRNVAEIIRLVEAFQFTDKHGQVCPADWNRGSKTISLDREKAKAYFADDD</sequence>
<protein>
    <recommendedName>
        <fullName evidence="2">thioredoxin-dependent peroxiredoxin</fullName>
        <ecNumber evidence="2">1.11.1.24</ecNumber>
    </recommendedName>
</protein>
<proteinExistence type="inferred from homology"/>
<evidence type="ECO:0000256" key="1">
    <source>
        <dbReference type="ARBA" id="ARBA00009796"/>
    </source>
</evidence>
<dbReference type="InterPro" id="IPR019479">
    <property type="entry name" value="Peroxiredoxin_C"/>
</dbReference>
<keyword evidence="3 9" id="KW-0575">Peroxidase</keyword>
<feature type="domain" description="Thioredoxin" evidence="11">
    <location>
        <begin position="3"/>
        <end position="161"/>
    </location>
</feature>
<dbReference type="STRING" id="101091.A0A1C7MYC5"/>
<name>A0A1C7MYC5_9FUNG</name>
<dbReference type="FunFam" id="3.40.30.10:FF:000003">
    <property type="entry name" value="Peroxiredoxin 1"/>
    <property type="match status" value="1"/>
</dbReference>
<keyword evidence="4 9" id="KW-0049">Antioxidant</keyword>
<dbReference type="SUPFAM" id="SSF52833">
    <property type="entry name" value="Thioredoxin-like"/>
    <property type="match status" value="1"/>
</dbReference>
<evidence type="ECO:0000256" key="5">
    <source>
        <dbReference type="ARBA" id="ARBA00023002"/>
    </source>
</evidence>
<evidence type="ECO:0000256" key="7">
    <source>
        <dbReference type="ARBA" id="ARBA00023284"/>
    </source>
</evidence>
<dbReference type="GO" id="GO:0005829">
    <property type="term" value="C:cytosol"/>
    <property type="evidence" value="ECO:0007669"/>
    <property type="project" value="TreeGrafter"/>
</dbReference>
<comment type="caution">
    <text evidence="12">The sequence shown here is derived from an EMBL/GenBank/DDBJ whole genome shotgun (WGS) entry which is preliminary data.</text>
</comment>
<feature type="active site" description="Cysteine sulfenic acid (-SOH) intermediate; for peroxidase activity" evidence="10">
    <location>
        <position position="48"/>
    </location>
</feature>
<dbReference type="FunCoup" id="A0A1C7MYC5">
    <property type="interactions" value="531"/>
</dbReference>
<evidence type="ECO:0000256" key="3">
    <source>
        <dbReference type="ARBA" id="ARBA00022559"/>
    </source>
</evidence>
<reference evidence="12 13" key="1">
    <citation type="submission" date="2016-03" db="EMBL/GenBank/DDBJ databases">
        <title>Choanephora cucurbitarum.</title>
        <authorList>
            <person name="Min B."/>
            <person name="Park H."/>
            <person name="Park J.-H."/>
            <person name="Shin H.-D."/>
            <person name="Choi I.-G."/>
        </authorList>
    </citation>
    <scope>NUCLEOTIDE SEQUENCE [LARGE SCALE GENOMIC DNA]</scope>
    <source>
        <strain evidence="12 13">KUS-F28377</strain>
    </source>
</reference>
<dbReference type="GO" id="GO:0042744">
    <property type="term" value="P:hydrogen peroxide catabolic process"/>
    <property type="evidence" value="ECO:0007669"/>
    <property type="project" value="TreeGrafter"/>
</dbReference>